<dbReference type="Proteomes" id="UP000005234">
    <property type="component" value="Chromosome"/>
</dbReference>
<accession>H8KZ14</accession>
<feature type="domain" description="SGNH hydrolase-type esterase" evidence="1">
    <location>
        <begin position="10"/>
        <end position="185"/>
    </location>
</feature>
<evidence type="ECO:0000313" key="2">
    <source>
        <dbReference type="EMBL" id="AFC87044.1"/>
    </source>
</evidence>
<gene>
    <name evidence="2" type="ordered locus">Fraau_2702</name>
</gene>
<dbReference type="KEGG" id="fau:Fraau_2702"/>
<dbReference type="STRING" id="767434.Fraau_2702"/>
<reference evidence="2" key="1">
    <citation type="submission" date="2012-02" db="EMBL/GenBank/DDBJ databases">
        <title>The complete genome of Frateuria aurantia DSM 6220.</title>
        <authorList>
            <consortium name="US DOE Joint Genome Institute (JGI-PGF)"/>
            <person name="Lucas S."/>
            <person name="Copeland A."/>
            <person name="Lapidus A."/>
            <person name="Glavina del Rio T."/>
            <person name="Dalin E."/>
            <person name="Tice H."/>
            <person name="Bruce D."/>
            <person name="Goodwin L."/>
            <person name="Pitluck S."/>
            <person name="Peters L."/>
            <person name="Ovchinnikova G."/>
            <person name="Teshima H."/>
            <person name="Kyrpides N."/>
            <person name="Mavromatis K."/>
            <person name="Ivanova N."/>
            <person name="Brettin T."/>
            <person name="Detter J.C."/>
            <person name="Han C."/>
            <person name="Larimer F."/>
            <person name="Land M."/>
            <person name="Hauser L."/>
            <person name="Markowitz V."/>
            <person name="Cheng J.-F."/>
            <person name="Hugenholtz P."/>
            <person name="Woyke T."/>
            <person name="Wu D."/>
            <person name="Brambilla E."/>
            <person name="Klenk H.-P."/>
            <person name="Eisen J.A."/>
        </authorList>
    </citation>
    <scope>NUCLEOTIDE SEQUENCE</scope>
    <source>
        <strain evidence="2">DSM 6220</strain>
    </source>
</reference>
<protein>
    <submittedName>
        <fullName evidence="2">Lysophospholipase L1-like esterase</fullName>
    </submittedName>
</protein>
<dbReference type="eggNOG" id="COG2755">
    <property type="taxonomic scope" value="Bacteria"/>
</dbReference>
<dbReference type="Gene3D" id="3.40.50.1110">
    <property type="entry name" value="SGNH hydrolase"/>
    <property type="match status" value="1"/>
</dbReference>
<dbReference type="InterPro" id="IPR051532">
    <property type="entry name" value="Ester_Hydrolysis_Enzymes"/>
</dbReference>
<dbReference type="SUPFAM" id="SSF52266">
    <property type="entry name" value="SGNH hydrolase"/>
    <property type="match status" value="1"/>
</dbReference>
<dbReference type="Pfam" id="PF13472">
    <property type="entry name" value="Lipase_GDSL_2"/>
    <property type="match status" value="1"/>
</dbReference>
<dbReference type="OrthoDB" id="158267at2"/>
<sequence length="207" mass="22063">MSSRPRRYLALGDSYTIGEGVTEAERWPARLAAQLQAAGLVLDPVRYLATTGWSSDELAQAISATALPGPWDLVSLLIGVNDQYRGHPAASRRSLIADLIERSVMLAGDRTRVLAVSIPDWSVTTFARDSGRDLAAIAGQIDAYNAMIAGLCASAGVAWIDVTACSRAHPDELAADGLHPGAAQYLRWAEKLLPEALQALQQPSGSR</sequence>
<dbReference type="InterPro" id="IPR013830">
    <property type="entry name" value="SGNH_hydro"/>
</dbReference>
<dbReference type="InterPro" id="IPR036514">
    <property type="entry name" value="SGNH_hydro_sf"/>
</dbReference>
<evidence type="ECO:0000313" key="3">
    <source>
        <dbReference type="Proteomes" id="UP000005234"/>
    </source>
</evidence>
<dbReference type="EMBL" id="CP003350">
    <property type="protein sequence ID" value="AFC87044.1"/>
    <property type="molecule type" value="Genomic_DNA"/>
</dbReference>
<evidence type="ECO:0000259" key="1">
    <source>
        <dbReference type="Pfam" id="PF13472"/>
    </source>
</evidence>
<proteinExistence type="predicted"/>
<dbReference type="GO" id="GO:0004622">
    <property type="term" value="F:phosphatidylcholine lysophospholipase activity"/>
    <property type="evidence" value="ECO:0007669"/>
    <property type="project" value="TreeGrafter"/>
</dbReference>
<dbReference type="PANTHER" id="PTHR30383:SF5">
    <property type="entry name" value="SGNH HYDROLASE-TYPE ESTERASE DOMAIN-CONTAINING PROTEIN"/>
    <property type="match status" value="1"/>
</dbReference>
<organism evidence="2 3">
    <name type="scientific">Frateuria aurantia (strain ATCC 33424 / DSM 6220 / KCTC 2777 / LMG 1558 / NBRC 3245 / NCIMB 13370)</name>
    <name type="common">Acetobacter aurantius</name>
    <dbReference type="NCBI Taxonomy" id="767434"/>
    <lineage>
        <taxon>Bacteria</taxon>
        <taxon>Pseudomonadati</taxon>
        <taxon>Pseudomonadota</taxon>
        <taxon>Gammaproteobacteria</taxon>
        <taxon>Lysobacterales</taxon>
        <taxon>Rhodanobacteraceae</taxon>
        <taxon>Frateuria</taxon>
    </lineage>
</organism>
<keyword evidence="3" id="KW-1185">Reference proteome</keyword>
<dbReference type="HOGENOM" id="CLU_091355_0_0_6"/>
<dbReference type="AlphaFoldDB" id="H8KZ14"/>
<dbReference type="PANTHER" id="PTHR30383">
    <property type="entry name" value="THIOESTERASE 1/PROTEASE 1/LYSOPHOSPHOLIPASE L1"/>
    <property type="match status" value="1"/>
</dbReference>
<dbReference type="RefSeq" id="WP_014404047.1">
    <property type="nucleotide sequence ID" value="NC_017033.1"/>
</dbReference>
<name>H8KZ14_FRAAD</name>